<organism evidence="2 3">
    <name type="scientific">Xanthomonas campestris pv. campestris (strain 8004)</name>
    <dbReference type="NCBI Taxonomy" id="314565"/>
    <lineage>
        <taxon>Bacteria</taxon>
        <taxon>Pseudomonadati</taxon>
        <taxon>Pseudomonadota</taxon>
        <taxon>Gammaproteobacteria</taxon>
        <taxon>Lysobacterales</taxon>
        <taxon>Lysobacteraceae</taxon>
        <taxon>Xanthomonas</taxon>
    </lineage>
</organism>
<feature type="region of interest" description="Disordered" evidence="1">
    <location>
        <begin position="139"/>
        <end position="162"/>
    </location>
</feature>
<evidence type="ECO:0000313" key="3">
    <source>
        <dbReference type="Proteomes" id="UP000000420"/>
    </source>
</evidence>
<name>A0A0H2X899_XANC8</name>
<dbReference type="AlphaFoldDB" id="A0A0H2X899"/>
<reference evidence="2 3" key="1">
    <citation type="journal article" date="2005" name="Genome Res.">
        <title>Comparative and functional genomic analyses of the pathogenicity of phytopathogen Xanthomonas campestris pv. campestris.</title>
        <authorList>
            <person name="Qian W."/>
            <person name="Jia Y."/>
            <person name="Ren S.X."/>
            <person name="He Y.Q."/>
            <person name="Feng J.X."/>
            <person name="Lu L.F."/>
            <person name="Sun Q."/>
            <person name="Ying G."/>
            <person name="Tang D.J."/>
            <person name="Tang H."/>
            <person name="Wu W."/>
            <person name="Hao P."/>
            <person name="Wang L."/>
            <person name="Jiang B.L."/>
            <person name="Zeng S."/>
            <person name="Gu W.Y."/>
            <person name="Lu G."/>
            <person name="Rong L."/>
            <person name="Tian Y."/>
            <person name="Yao Z."/>
            <person name="Fu G."/>
            <person name="Chen B."/>
            <person name="Fang R."/>
            <person name="Qiang B."/>
            <person name="Chen Z."/>
            <person name="Zhao G.P."/>
            <person name="Tang J.L."/>
            <person name="He C."/>
        </authorList>
    </citation>
    <scope>NUCLEOTIDE SEQUENCE [LARGE SCALE GENOMIC DNA]</scope>
    <source>
        <strain evidence="2 3">8004</strain>
    </source>
</reference>
<sequence>MFTPIQTKRIEDVQAVLFFPLDLPQQFLTVSMHTWNYSTFQTALVISWIISQDHPDQSAEAKADLASLSKTMKTTPFNPIDLERLDSILDSLDLHRYEDLSVPVNWPPSDCNESNTTPVQFAHALSQFAEHLVEIKLNTDDKQLDSQPTARSPWIPKRGGQL</sequence>
<dbReference type="KEGG" id="xcb:XC_2418"/>
<evidence type="ECO:0000256" key="1">
    <source>
        <dbReference type="SAM" id="MobiDB-lite"/>
    </source>
</evidence>
<evidence type="ECO:0000313" key="2">
    <source>
        <dbReference type="EMBL" id="AAY49468.1"/>
    </source>
</evidence>
<gene>
    <name evidence="2" type="ordered locus">XC_2418</name>
</gene>
<protein>
    <submittedName>
        <fullName evidence="2">Uncharacterized protein</fullName>
    </submittedName>
</protein>
<proteinExistence type="predicted"/>
<dbReference type="Proteomes" id="UP000000420">
    <property type="component" value="Chromosome"/>
</dbReference>
<dbReference type="RefSeq" id="WP_011269842.1">
    <property type="nucleotide sequence ID" value="NC_007086.1"/>
</dbReference>
<dbReference type="HOGENOM" id="CLU_1634729_0_0_6"/>
<accession>A0A0H2X899</accession>
<dbReference type="EMBL" id="CP000050">
    <property type="protein sequence ID" value="AAY49468.1"/>
    <property type="molecule type" value="Genomic_DNA"/>
</dbReference>